<evidence type="ECO:0008006" key="3">
    <source>
        <dbReference type="Google" id="ProtNLM"/>
    </source>
</evidence>
<dbReference type="GO" id="GO:0016787">
    <property type="term" value="F:hydrolase activity"/>
    <property type="evidence" value="ECO:0007669"/>
    <property type="project" value="InterPro"/>
</dbReference>
<gene>
    <name evidence="1" type="ORF">CMC5_036410</name>
</gene>
<accession>A0A0K1EF65</accession>
<sequence>MSVPEARCRNRSSTGFGVKLNPASDKLVIFLEGGGACFNTSTCLANPSSYSEQNFNSWRGGNGPGGILSSSNADNPVRDWNMVFVPYCTGDVHAGNATGQNVPGIAAPQNQSFVGYANIGHYLQRIVPTFTEVTQVLLTGASAGGFGAAFNYDRVAQAFCPHPVALLDDSGPPMADTYMAPCLQKRWRDLWNLDGSFPTDCADCSTANGGGIVNLASHLGAKYPDARLGLISSDKDNTIRTFFSFGQNNCASIDGLPSSMSSATYAQGLEDLRQNHLSDSASWATYFIDSTTHTYLGGNGFYSTTVSGTALTDWVARLFMGEPPGHVGP</sequence>
<protein>
    <recommendedName>
        <fullName evidence="3">Pectinacetylesterase</fullName>
    </recommendedName>
</protein>
<reference evidence="1 2" key="1">
    <citation type="submission" date="2015-07" db="EMBL/GenBank/DDBJ databases">
        <title>Genome analysis of myxobacterium Chondromyces crocatus Cm c5 reveals a high potential for natural compound synthesis and the genetic basis for the loss of fruiting body formation.</title>
        <authorList>
            <person name="Zaburannyi N."/>
            <person name="Bunk B."/>
            <person name="Maier J."/>
            <person name="Overmann J."/>
            <person name="Mueller R."/>
        </authorList>
    </citation>
    <scope>NUCLEOTIDE SEQUENCE [LARGE SCALE GENOMIC DNA]</scope>
    <source>
        <strain evidence="1 2">Cm c5</strain>
    </source>
</reference>
<dbReference type="Proteomes" id="UP000067626">
    <property type="component" value="Chromosome"/>
</dbReference>
<evidence type="ECO:0000313" key="1">
    <source>
        <dbReference type="EMBL" id="AKT39494.1"/>
    </source>
</evidence>
<dbReference type="Pfam" id="PF03283">
    <property type="entry name" value="PAE"/>
    <property type="match status" value="1"/>
</dbReference>
<dbReference type="PANTHER" id="PTHR21562:SF83">
    <property type="entry name" value="PECTIN ACETYLESTERASE 4"/>
    <property type="match status" value="1"/>
</dbReference>
<dbReference type="PATRIC" id="fig|52.7.peg.4014"/>
<dbReference type="EMBL" id="CP012159">
    <property type="protein sequence ID" value="AKT39494.1"/>
    <property type="molecule type" value="Genomic_DNA"/>
</dbReference>
<name>A0A0K1EF65_CHOCO</name>
<organism evidence="1 2">
    <name type="scientific">Chondromyces crocatus</name>
    <dbReference type="NCBI Taxonomy" id="52"/>
    <lineage>
        <taxon>Bacteria</taxon>
        <taxon>Pseudomonadati</taxon>
        <taxon>Myxococcota</taxon>
        <taxon>Polyangia</taxon>
        <taxon>Polyangiales</taxon>
        <taxon>Polyangiaceae</taxon>
        <taxon>Chondromyces</taxon>
    </lineage>
</organism>
<evidence type="ECO:0000313" key="2">
    <source>
        <dbReference type="Proteomes" id="UP000067626"/>
    </source>
</evidence>
<dbReference type="STRING" id="52.CMC5_036410"/>
<proteinExistence type="predicted"/>
<dbReference type="PANTHER" id="PTHR21562">
    <property type="entry name" value="NOTUM-RELATED"/>
    <property type="match status" value="1"/>
</dbReference>
<dbReference type="InterPro" id="IPR004963">
    <property type="entry name" value="PAE/NOTUM"/>
</dbReference>
<keyword evidence="2" id="KW-1185">Reference proteome</keyword>
<dbReference type="AlphaFoldDB" id="A0A0K1EF65"/>
<dbReference type="KEGG" id="ccro:CMC5_036410"/>